<dbReference type="CDD" id="cd04186">
    <property type="entry name" value="GT_2_like_c"/>
    <property type="match status" value="1"/>
</dbReference>
<feature type="domain" description="Glycosyltransferase 2-like" evidence="1">
    <location>
        <begin position="133"/>
        <end position="276"/>
    </location>
</feature>
<dbReference type="EMBL" id="BARS01003298">
    <property type="protein sequence ID" value="GAF80686.1"/>
    <property type="molecule type" value="Genomic_DNA"/>
</dbReference>
<dbReference type="Gene3D" id="3.90.550.10">
    <property type="entry name" value="Spore Coat Polysaccharide Biosynthesis Protein SpsA, Chain A"/>
    <property type="match status" value="2"/>
</dbReference>
<dbReference type="SUPFAM" id="SSF53448">
    <property type="entry name" value="Nucleotide-diphospho-sugar transferases"/>
    <property type="match status" value="2"/>
</dbReference>
<dbReference type="Pfam" id="PF00535">
    <property type="entry name" value="Glycos_transf_2"/>
    <property type="match status" value="1"/>
</dbReference>
<name>X0SZW7_9ZZZZ</name>
<evidence type="ECO:0000313" key="2">
    <source>
        <dbReference type="EMBL" id="GAF80686.1"/>
    </source>
</evidence>
<dbReference type="InterPro" id="IPR029044">
    <property type="entry name" value="Nucleotide-diphossugar_trans"/>
</dbReference>
<sequence>GRNRLDPFFKPSAWSPDLLLSINYLMHSVISHSLVDEYGGFRSEVDGAQDWDLSLRITRKRRNIVHIPKVFYHWRQVPGSAAREANAKPWAFAAQARCIEDHLHEIGETDARVDFPGLGRVHVSWARTKSKVSIIIPNKDNVDLLSACIHSILERTTFENYEILIMDTGSKDRSTFEFYDQITQNSHVSLHLYPHRFHYHKVNNYGAKLASGGLLLFLNNDTEVINPEWMGELAAWAERPGIGVVGTKLLYPDGNIQHAGIVMGVEGHGSHIFEKLPEHHYGPFGSPDWYRDYKAVTGACMMIPKTVFTELGGFDENYEIGYGDIDICLRAGEAGYRVVYTPFAELVHHEGGTRGFSLPPNDVIRASYRMYDQIRDGDAYFNPNLSYLRRQPTVADPREPERGERILQILHLFGQIDTTALEMNPDPGEYLVEEPVIIRPDDPPGKKILMVSHEMSLTGAPLILSDLARYLTGQGFSITV</sequence>
<comment type="caution">
    <text evidence="2">The sequence shown here is derived from an EMBL/GenBank/DDBJ whole genome shotgun (WGS) entry which is preliminary data.</text>
</comment>
<evidence type="ECO:0000259" key="1">
    <source>
        <dbReference type="Pfam" id="PF00535"/>
    </source>
</evidence>
<dbReference type="AlphaFoldDB" id="X0SZW7"/>
<feature type="non-terminal residue" evidence="2">
    <location>
        <position position="480"/>
    </location>
</feature>
<dbReference type="InterPro" id="IPR001173">
    <property type="entry name" value="Glyco_trans_2-like"/>
</dbReference>
<organism evidence="2">
    <name type="scientific">marine sediment metagenome</name>
    <dbReference type="NCBI Taxonomy" id="412755"/>
    <lineage>
        <taxon>unclassified sequences</taxon>
        <taxon>metagenomes</taxon>
        <taxon>ecological metagenomes</taxon>
    </lineage>
</organism>
<dbReference type="PANTHER" id="PTHR43179:SF7">
    <property type="entry name" value="RHAMNOSYLTRANSFERASE WBBL"/>
    <property type="match status" value="1"/>
</dbReference>
<dbReference type="PANTHER" id="PTHR43179">
    <property type="entry name" value="RHAMNOSYLTRANSFERASE WBBL"/>
    <property type="match status" value="1"/>
</dbReference>
<feature type="non-terminal residue" evidence="2">
    <location>
        <position position="1"/>
    </location>
</feature>
<protein>
    <recommendedName>
        <fullName evidence="1">Glycosyltransferase 2-like domain-containing protein</fullName>
    </recommendedName>
</protein>
<accession>X0SZW7</accession>
<proteinExistence type="predicted"/>
<gene>
    <name evidence="2" type="ORF">S01H1_06379</name>
</gene>
<reference evidence="2" key="1">
    <citation type="journal article" date="2014" name="Front. Microbiol.">
        <title>High frequency of phylogenetically diverse reductive dehalogenase-homologous genes in deep subseafloor sedimentary metagenomes.</title>
        <authorList>
            <person name="Kawai M."/>
            <person name="Futagami T."/>
            <person name="Toyoda A."/>
            <person name="Takaki Y."/>
            <person name="Nishi S."/>
            <person name="Hori S."/>
            <person name="Arai W."/>
            <person name="Tsubouchi T."/>
            <person name="Morono Y."/>
            <person name="Uchiyama I."/>
            <person name="Ito T."/>
            <person name="Fujiyama A."/>
            <person name="Inagaki F."/>
            <person name="Takami H."/>
        </authorList>
    </citation>
    <scope>NUCLEOTIDE SEQUENCE</scope>
    <source>
        <strain evidence="2">Expedition CK06-06</strain>
    </source>
</reference>